<dbReference type="AlphaFoldDB" id="A0A832YZ98"/>
<dbReference type="Proteomes" id="UP000605805">
    <property type="component" value="Unassembled WGS sequence"/>
</dbReference>
<protein>
    <submittedName>
        <fullName evidence="1">Cren protein</fullName>
    </submittedName>
</protein>
<reference evidence="1" key="1">
    <citation type="journal article" date="2020" name="ISME J.">
        <title>Gammaproteobacteria mediating utilization of methyl-, sulfur- and petroleum organic compounds in deep ocean hydrothermal plumes.</title>
        <authorList>
            <person name="Zhou Z."/>
            <person name="Liu Y."/>
            <person name="Pan J."/>
            <person name="Cron B.R."/>
            <person name="Toner B.M."/>
            <person name="Anantharaman K."/>
            <person name="Breier J.A."/>
            <person name="Dick G.J."/>
            <person name="Li M."/>
        </authorList>
    </citation>
    <scope>NUCLEOTIDE SEQUENCE</scope>
    <source>
        <strain evidence="1">SZUA-1435</strain>
    </source>
</reference>
<evidence type="ECO:0000313" key="1">
    <source>
        <dbReference type="EMBL" id="HIP56867.1"/>
    </source>
</evidence>
<organism evidence="1 2">
    <name type="scientific">Ignisphaera aggregans</name>
    <dbReference type="NCBI Taxonomy" id="334771"/>
    <lineage>
        <taxon>Archaea</taxon>
        <taxon>Thermoproteota</taxon>
        <taxon>Thermoprotei</taxon>
        <taxon>Desulfurococcales</taxon>
        <taxon>Desulfurococcaceae</taxon>
        <taxon>Ignisphaera</taxon>
    </lineage>
</organism>
<sequence>MPSHRQTNCSSTLQPVIAIKLASISDLVRMASSVAAAMQPTYIVRYRSNNGKTILGFLAVFRDYYNYYGIPMFYYVVDENESFREAKYVLIKLDESGEKIEPSRTTKPGYIAIPIVNVESAPDFLLPKNIE</sequence>
<proteinExistence type="predicted"/>
<accession>A0A832YZ98</accession>
<name>A0A832YZ98_9CREN</name>
<dbReference type="EMBL" id="DQTV01000044">
    <property type="protein sequence ID" value="HIP56867.1"/>
    <property type="molecule type" value="Genomic_DNA"/>
</dbReference>
<evidence type="ECO:0000313" key="2">
    <source>
        <dbReference type="Proteomes" id="UP000605805"/>
    </source>
</evidence>
<comment type="caution">
    <text evidence="1">The sequence shown here is derived from an EMBL/GenBank/DDBJ whole genome shotgun (WGS) entry which is preliminary data.</text>
</comment>
<gene>
    <name evidence="1" type="ORF">EYH02_02190</name>
</gene>